<dbReference type="OrthoDB" id="66144at2759"/>
<dbReference type="InterPro" id="IPR029063">
    <property type="entry name" value="SAM-dependent_MTases_sf"/>
</dbReference>
<dbReference type="GO" id="GO:0032259">
    <property type="term" value="P:methylation"/>
    <property type="evidence" value="ECO:0007669"/>
    <property type="project" value="UniProtKB-KW"/>
</dbReference>
<dbReference type="AlphaFoldDB" id="A0A2H4SP51"/>
<name>A0A2H4SP51_CORMI</name>
<protein>
    <submittedName>
        <fullName evidence="1">Methyltransferase</fullName>
    </submittedName>
</protein>
<accession>A0A2H4SP51</accession>
<dbReference type="VEuPathDB" id="FungiDB:A9K55_005256"/>
<organism evidence="1 2">
    <name type="scientific">Cordyceps militaris</name>
    <name type="common">Caterpillar fungus</name>
    <name type="synonym">Clavaria militaris</name>
    <dbReference type="NCBI Taxonomy" id="73501"/>
    <lineage>
        <taxon>Eukaryota</taxon>
        <taxon>Fungi</taxon>
        <taxon>Dikarya</taxon>
        <taxon>Ascomycota</taxon>
        <taxon>Pezizomycotina</taxon>
        <taxon>Sordariomycetes</taxon>
        <taxon>Hypocreomycetidae</taxon>
        <taxon>Hypocreales</taxon>
        <taxon>Cordycipitaceae</taxon>
        <taxon>Cordyceps</taxon>
    </lineage>
</organism>
<dbReference type="PANTHER" id="PTHR43861:SF1">
    <property type="entry name" value="TRANS-ACONITATE 2-METHYLTRANSFERASE"/>
    <property type="match status" value="1"/>
</dbReference>
<dbReference type="GO" id="GO:0008168">
    <property type="term" value="F:methyltransferase activity"/>
    <property type="evidence" value="ECO:0007669"/>
    <property type="project" value="UniProtKB-KW"/>
</dbReference>
<evidence type="ECO:0000313" key="2">
    <source>
        <dbReference type="Proteomes" id="UP000323067"/>
    </source>
</evidence>
<sequence length="300" mass="32308">MAEQGKDDWNSGDYQHSASFVPKLAGKVTQWLDLQKDDVVLDIGCGDGILNLEFSKVLSEGKGSIHGIDSSAAMIVAARDLCKEHPNATFKGMATTPTWTSPKNQTSYTNHSSAVLDGTKIHSNAALQNASFSKVFSNAAMHWILRAPATRASFFAAVHAALAPGGVFVFEMGGLGNVQEMAAALLVACARRCPGGLAAVTERHYPWFFPDEAWVTAALEAAGFRADRVEREWRPTRADEGGVEGWLRLFGKAILESVPEGAEREAAVREAAEALRFVCDDGHGGQMISYVRLRALATKV</sequence>
<dbReference type="VEuPathDB" id="FungiDB:CCM_08163"/>
<dbReference type="PANTHER" id="PTHR43861">
    <property type="entry name" value="TRANS-ACONITATE 2-METHYLTRANSFERASE-RELATED"/>
    <property type="match status" value="1"/>
</dbReference>
<evidence type="ECO:0000313" key="1">
    <source>
        <dbReference type="EMBL" id="ATY64889.1"/>
    </source>
</evidence>
<dbReference type="SUPFAM" id="SSF53335">
    <property type="entry name" value="S-adenosyl-L-methionine-dependent methyltransferases"/>
    <property type="match status" value="1"/>
</dbReference>
<dbReference type="EMBL" id="CP023325">
    <property type="protein sequence ID" value="ATY64889.1"/>
    <property type="molecule type" value="Genomic_DNA"/>
</dbReference>
<dbReference type="CDD" id="cd02440">
    <property type="entry name" value="AdoMet_MTases"/>
    <property type="match status" value="1"/>
</dbReference>
<keyword evidence="1" id="KW-0489">Methyltransferase</keyword>
<reference evidence="1 2" key="1">
    <citation type="journal article" date="2017" name="BMC Genomics">
        <title>Chromosome level assembly and secondary metabolite potential of the parasitic fungus Cordyceps militaris.</title>
        <authorList>
            <person name="Kramer G.J."/>
            <person name="Nodwell J.R."/>
        </authorList>
    </citation>
    <scope>NUCLEOTIDE SEQUENCE [LARGE SCALE GENOMIC DNA]</scope>
    <source>
        <strain evidence="1 2">ATCC 34164</strain>
    </source>
</reference>
<dbReference type="Pfam" id="PF13489">
    <property type="entry name" value="Methyltransf_23"/>
    <property type="match status" value="1"/>
</dbReference>
<dbReference type="Gene3D" id="3.40.50.150">
    <property type="entry name" value="Vaccinia Virus protein VP39"/>
    <property type="match status" value="1"/>
</dbReference>
<proteinExistence type="predicted"/>
<dbReference type="Proteomes" id="UP000323067">
    <property type="component" value="Chromosome v"/>
</dbReference>
<gene>
    <name evidence="1" type="ORF">A9K55_005256</name>
</gene>
<keyword evidence="1" id="KW-0808">Transferase</keyword>